<dbReference type="InParanoid" id="A0A0J6WRS3"/>
<dbReference type="AlphaFoldDB" id="A0A0J6WRS3"/>
<proteinExistence type="predicted"/>
<gene>
    <name evidence="1" type="ORF">AB840_14840</name>
</gene>
<dbReference type="PATRIC" id="fig|1122219.3.peg.3492"/>
<evidence type="ECO:0000313" key="1">
    <source>
        <dbReference type="EMBL" id="KMO85209.1"/>
    </source>
</evidence>
<dbReference type="EMBL" id="LEKT01000091">
    <property type="protein sequence ID" value="KMO85209.1"/>
    <property type="molecule type" value="Genomic_DNA"/>
</dbReference>
<keyword evidence="2" id="KW-1185">Reference proteome</keyword>
<reference evidence="1 2" key="1">
    <citation type="submission" date="2015-06" db="EMBL/GenBank/DDBJ databases">
        <title>Draft genome sequence of beer spoilage bacterium Megasphaera cerevisiae type strain 20462.</title>
        <authorList>
            <person name="Kutumbaka K."/>
            <person name="Pasmowitz J."/>
            <person name="Mategko J."/>
            <person name="Reyes D."/>
            <person name="Friedrich A."/>
            <person name="Han S."/>
            <person name="Martens-Habbena W."/>
            <person name="Neal-McKinney J."/>
            <person name="Janagama H.K."/>
            <person name="Nadala C."/>
            <person name="Samadpour M."/>
        </authorList>
    </citation>
    <scope>NUCLEOTIDE SEQUENCE [LARGE SCALE GENOMIC DNA]</scope>
    <source>
        <strain evidence="1 2">DSM 20462</strain>
    </source>
</reference>
<sequence length="84" mass="9484">MYGNKRKLFINISEMLKDCSNIESLLDIKDCFRKCCSQQGIQEKFTHFLDACLENGTAESIKNQISQDEINAVNANSNVHTLLG</sequence>
<name>A0A0J6WRS3_9FIRM</name>
<dbReference type="Proteomes" id="UP000036503">
    <property type="component" value="Unassembled WGS sequence"/>
</dbReference>
<dbReference type="STRING" id="39029.BSR42_13325"/>
<protein>
    <submittedName>
        <fullName evidence="1">Uncharacterized protein</fullName>
    </submittedName>
</protein>
<organism evidence="1 2">
    <name type="scientific">Megasphaera cerevisiae DSM 20462</name>
    <dbReference type="NCBI Taxonomy" id="1122219"/>
    <lineage>
        <taxon>Bacteria</taxon>
        <taxon>Bacillati</taxon>
        <taxon>Bacillota</taxon>
        <taxon>Negativicutes</taxon>
        <taxon>Veillonellales</taxon>
        <taxon>Veillonellaceae</taxon>
        <taxon>Megasphaera</taxon>
    </lineage>
</organism>
<dbReference type="RefSeq" id="WP_048515613.1">
    <property type="nucleotide sequence ID" value="NZ_FUXD01000092.1"/>
</dbReference>
<evidence type="ECO:0000313" key="2">
    <source>
        <dbReference type="Proteomes" id="UP000036503"/>
    </source>
</evidence>
<accession>A0A0J6WRS3</accession>
<comment type="caution">
    <text evidence="1">The sequence shown here is derived from an EMBL/GenBank/DDBJ whole genome shotgun (WGS) entry which is preliminary data.</text>
</comment>